<dbReference type="InterPro" id="IPR015915">
    <property type="entry name" value="Kelch-typ_b-propeller"/>
</dbReference>
<comment type="caution">
    <text evidence="1">The sequence shown here is derived from an EMBL/GenBank/DDBJ whole genome shotgun (WGS) entry which is preliminary data.</text>
</comment>
<evidence type="ECO:0000313" key="2">
    <source>
        <dbReference type="Proteomes" id="UP001162131"/>
    </source>
</evidence>
<gene>
    <name evidence="1" type="ORF">BSTOLATCC_MIC1255</name>
</gene>
<dbReference type="Proteomes" id="UP001162131">
    <property type="component" value="Unassembled WGS sequence"/>
</dbReference>
<accession>A0AAU9ILP8</accession>
<dbReference type="Gene3D" id="2.120.10.80">
    <property type="entry name" value="Kelch-type beta propeller"/>
    <property type="match status" value="1"/>
</dbReference>
<reference evidence="1" key="1">
    <citation type="submission" date="2021-09" db="EMBL/GenBank/DDBJ databases">
        <authorList>
            <consortium name="AG Swart"/>
            <person name="Singh M."/>
            <person name="Singh A."/>
            <person name="Seah K."/>
            <person name="Emmerich C."/>
        </authorList>
    </citation>
    <scope>NUCLEOTIDE SEQUENCE</scope>
    <source>
        <strain evidence="1">ATCC30299</strain>
    </source>
</reference>
<name>A0AAU9ILP8_9CILI</name>
<dbReference type="EMBL" id="CAJZBQ010000002">
    <property type="protein sequence ID" value="CAG9310405.1"/>
    <property type="molecule type" value="Genomic_DNA"/>
</dbReference>
<evidence type="ECO:0008006" key="3">
    <source>
        <dbReference type="Google" id="ProtNLM"/>
    </source>
</evidence>
<dbReference type="AlphaFoldDB" id="A0AAU9ILP8"/>
<dbReference type="SUPFAM" id="SSF117281">
    <property type="entry name" value="Kelch motif"/>
    <property type="match status" value="1"/>
</dbReference>
<sequence>MGACCGKQTMIIVNFKGQTAQITNITSLEMIIQKCKTMFKEAGKGSYFLFLNTKKLTSDNELVQACRSSSKVTLNFVKEEVLTITSSDPLFSLSQNVCRIIRGDIYFSSILLTPEYVLVSKIVCPDKSVIPSLQVVIPGIKNPQKFNEKIYAAIVDEAVILKLELEANDAEALRKRSRIRLNEDDIGKNEEINVLFIGKEGVIDKNKTNAIPFDQFHFQLPIAMNKEAQGGLVCGKKGIMKGVILENQGGKGTCLSCKAISDVLQKLAREGKSREKKVSKELCNYFNIQFEEEEQEQEEVEVEVEPPKGVVTVRVEEREEINEGFDDLQMVSNKKKNTQEAEDGKEENPQLEFNLDLQVPQHEELIYSEVGFYINPLSNQLVGYHPKECSVTHHEVTIGLKKDYSLTQTSIGLIIVSSNKAWLWDTYAFSPISDLKVSHKHHTACIHNGSLVVISGKDTVEVEALNLRSLSWRSLEPLEKPREYAASFSVGNDLYVVGGIKSGKTCRSVIRLNRRWEKLTFKLPQRLSSLGAIGFEDSFIIFGGLNEEGEENPNAWKIIYEGSIKELGQTPVKGTFWGHQPGKFDNEYTYCTRNARILSYDSRRKKFYLVSIGNNDESFIIS</sequence>
<protein>
    <recommendedName>
        <fullName evidence="3">LOV domain-containing protein</fullName>
    </recommendedName>
</protein>
<keyword evidence="2" id="KW-1185">Reference proteome</keyword>
<evidence type="ECO:0000313" key="1">
    <source>
        <dbReference type="EMBL" id="CAG9310405.1"/>
    </source>
</evidence>
<proteinExistence type="predicted"/>
<organism evidence="1 2">
    <name type="scientific">Blepharisma stoltei</name>
    <dbReference type="NCBI Taxonomy" id="1481888"/>
    <lineage>
        <taxon>Eukaryota</taxon>
        <taxon>Sar</taxon>
        <taxon>Alveolata</taxon>
        <taxon>Ciliophora</taxon>
        <taxon>Postciliodesmatophora</taxon>
        <taxon>Heterotrichea</taxon>
        <taxon>Heterotrichida</taxon>
        <taxon>Blepharismidae</taxon>
        <taxon>Blepharisma</taxon>
    </lineage>
</organism>